<dbReference type="OrthoDB" id="18978at2759"/>
<dbReference type="SUPFAM" id="SSF48371">
    <property type="entry name" value="ARM repeat"/>
    <property type="match status" value="1"/>
</dbReference>
<keyword evidence="5" id="KW-1185">Reference proteome</keyword>
<dbReference type="Proteomes" id="UP000076881">
    <property type="component" value="Unassembled WGS sequence"/>
</dbReference>
<sequence length="463" mass="50897">MNHARVKALKGNKTVSRKAVKSGRASGAVTPQGSSGSPMTSLLTSPTHSASHSRPASDSDSDGSDFELDDMMSSIHSADSLETPADDSTGGGSALDTDALITAIQDRKHNNTDLREQYLDAFIRFMRTRYTEDAHLWLDTAAVPLTDAFLKGANRGDSPRERLLSLQAYCITLGTVEDMEVYEGASRALRQILLDDDDDDCRVWALHALAMSVLYGGGAEEAALETMEYLVDIVQSDGESVEAHDNAAVVSAALLAWGFVAAHVDDYADYADSAIDAFTDQLDSGDVEVQSNAAMCVALIYESSKAHETETGKPFDLQYDPHRLVGRIAELARLSAKSVSRRSRRDLREALVSVVTSLERGVGPYYSTALYMPEKDERVPAAQRTEDGRAEYGYRYKLRLQNRAAKVDTWSLYFRVAMMKLIFRGGLDKHMFINPVVSECLEDANFAQEYSAEDAKKARKKKE</sequence>
<dbReference type="InterPro" id="IPR007701">
    <property type="entry name" value="Interferon-rel_develop_reg_N"/>
</dbReference>
<organism evidence="4 5">
    <name type="scientific">Akanthomyces lecanii RCEF 1005</name>
    <dbReference type="NCBI Taxonomy" id="1081108"/>
    <lineage>
        <taxon>Eukaryota</taxon>
        <taxon>Fungi</taxon>
        <taxon>Dikarya</taxon>
        <taxon>Ascomycota</taxon>
        <taxon>Pezizomycotina</taxon>
        <taxon>Sordariomycetes</taxon>
        <taxon>Hypocreomycetidae</taxon>
        <taxon>Hypocreales</taxon>
        <taxon>Cordycipitaceae</taxon>
        <taxon>Akanthomyces</taxon>
        <taxon>Cordyceps confragosa</taxon>
    </lineage>
</organism>
<evidence type="ECO:0000313" key="5">
    <source>
        <dbReference type="Proteomes" id="UP000076881"/>
    </source>
</evidence>
<dbReference type="Gene3D" id="1.25.10.10">
    <property type="entry name" value="Leucine-rich Repeat Variant"/>
    <property type="match status" value="1"/>
</dbReference>
<comment type="similarity">
    <text evidence="1">Belongs to the IFRD family.</text>
</comment>
<dbReference type="InterPro" id="IPR011989">
    <property type="entry name" value="ARM-like"/>
</dbReference>
<name>A0A162JR82_CORDF</name>
<evidence type="ECO:0000313" key="4">
    <source>
        <dbReference type="EMBL" id="OAA72612.1"/>
    </source>
</evidence>
<dbReference type="STRING" id="1081108.A0A162JR82"/>
<dbReference type="PANTHER" id="PTHR12354">
    <property type="entry name" value="INTERFERON-RELATED DEVELOPMENTAL REGULATOR"/>
    <property type="match status" value="1"/>
</dbReference>
<feature type="compositionally biased region" description="Basic residues" evidence="2">
    <location>
        <begin position="1"/>
        <end position="21"/>
    </location>
</feature>
<feature type="compositionally biased region" description="Polar residues" evidence="2">
    <location>
        <begin position="29"/>
        <end position="58"/>
    </location>
</feature>
<dbReference type="EMBL" id="AZHF01000007">
    <property type="protein sequence ID" value="OAA72612.1"/>
    <property type="molecule type" value="Genomic_DNA"/>
</dbReference>
<accession>A0A162JR82</accession>
<dbReference type="PANTHER" id="PTHR12354:SF1">
    <property type="entry name" value="INTERFERON-RELATED DEVELOPMENTAL REGULATOR 1"/>
    <property type="match status" value="1"/>
</dbReference>
<protein>
    <submittedName>
        <fullName evidence="4">Armadillo-type fold domain containing protein</fullName>
    </submittedName>
</protein>
<dbReference type="InterPro" id="IPR039777">
    <property type="entry name" value="IFRD"/>
</dbReference>
<evidence type="ECO:0000256" key="2">
    <source>
        <dbReference type="SAM" id="MobiDB-lite"/>
    </source>
</evidence>
<dbReference type="InterPro" id="IPR016024">
    <property type="entry name" value="ARM-type_fold"/>
</dbReference>
<feature type="domain" description="Interferon-related developmental regulator N-terminal" evidence="3">
    <location>
        <begin position="85"/>
        <end position="359"/>
    </location>
</feature>
<proteinExistence type="inferred from homology"/>
<feature type="region of interest" description="Disordered" evidence="2">
    <location>
        <begin position="1"/>
        <end position="69"/>
    </location>
</feature>
<dbReference type="AlphaFoldDB" id="A0A162JR82"/>
<gene>
    <name evidence="4" type="ORF">LEL_08396</name>
</gene>
<feature type="compositionally biased region" description="Acidic residues" evidence="2">
    <location>
        <begin position="59"/>
        <end position="69"/>
    </location>
</feature>
<reference evidence="4 5" key="1">
    <citation type="journal article" date="2016" name="Genome Biol. Evol.">
        <title>Divergent and convergent evolution of fungal pathogenicity.</title>
        <authorList>
            <person name="Shang Y."/>
            <person name="Xiao G."/>
            <person name="Zheng P."/>
            <person name="Cen K."/>
            <person name="Zhan S."/>
            <person name="Wang C."/>
        </authorList>
    </citation>
    <scope>NUCLEOTIDE SEQUENCE [LARGE SCALE GENOMIC DNA]</scope>
    <source>
        <strain evidence="4 5">RCEF 1005</strain>
    </source>
</reference>
<dbReference type="Pfam" id="PF05004">
    <property type="entry name" value="IFRD"/>
    <property type="match status" value="1"/>
</dbReference>
<comment type="caution">
    <text evidence="4">The sequence shown here is derived from an EMBL/GenBank/DDBJ whole genome shotgun (WGS) entry which is preliminary data.</text>
</comment>
<evidence type="ECO:0000259" key="3">
    <source>
        <dbReference type="Pfam" id="PF05004"/>
    </source>
</evidence>
<evidence type="ECO:0000256" key="1">
    <source>
        <dbReference type="ARBA" id="ARBA00008828"/>
    </source>
</evidence>